<organism evidence="1 2">
    <name type="scientific">Aspergillus calidoustus</name>
    <dbReference type="NCBI Taxonomy" id="454130"/>
    <lineage>
        <taxon>Eukaryota</taxon>
        <taxon>Fungi</taxon>
        <taxon>Dikarya</taxon>
        <taxon>Ascomycota</taxon>
        <taxon>Pezizomycotina</taxon>
        <taxon>Eurotiomycetes</taxon>
        <taxon>Eurotiomycetidae</taxon>
        <taxon>Eurotiales</taxon>
        <taxon>Aspergillaceae</taxon>
        <taxon>Aspergillus</taxon>
        <taxon>Aspergillus subgen. Nidulantes</taxon>
    </lineage>
</organism>
<dbReference type="Proteomes" id="UP000054771">
    <property type="component" value="Unassembled WGS sequence"/>
</dbReference>
<keyword evidence="2" id="KW-1185">Reference proteome</keyword>
<name>A0A0U5G6Q2_ASPCI</name>
<dbReference type="Gene3D" id="1.25.40.20">
    <property type="entry name" value="Ankyrin repeat-containing domain"/>
    <property type="match status" value="1"/>
</dbReference>
<dbReference type="OrthoDB" id="10581572at2759"/>
<proteinExistence type="predicted"/>
<accession>A0A0U5G6Q2</accession>
<gene>
    <name evidence="1" type="ORF">ASPCAL10042</name>
</gene>
<sequence>MFHDRILDAFSLSIQYHHHQIATNILYELNLINRLGPYGFRRTGLLAAAIAKDRVNLVIAREILNRNMPVNMLGTPLEWACKRGSVKLVKMILANLMESKPDALAEYQDFVVRRGTEKSHSPSSHADNDHAFFLNKPMKICINAAN</sequence>
<evidence type="ECO:0008006" key="3">
    <source>
        <dbReference type="Google" id="ProtNLM"/>
    </source>
</evidence>
<evidence type="ECO:0000313" key="2">
    <source>
        <dbReference type="Proteomes" id="UP000054771"/>
    </source>
</evidence>
<reference evidence="2" key="1">
    <citation type="journal article" date="2016" name="Genome Announc.">
        <title>Draft genome sequences of fungus Aspergillus calidoustus.</title>
        <authorList>
            <person name="Horn F."/>
            <person name="Linde J."/>
            <person name="Mattern D.J."/>
            <person name="Walther G."/>
            <person name="Guthke R."/>
            <person name="Scherlach K."/>
            <person name="Martin K."/>
            <person name="Brakhage A.A."/>
            <person name="Petzke L."/>
            <person name="Valiante V."/>
        </authorList>
    </citation>
    <scope>NUCLEOTIDE SEQUENCE [LARGE SCALE GENOMIC DNA]</scope>
    <source>
        <strain evidence="2">SF006504</strain>
    </source>
</reference>
<evidence type="ECO:0000313" key="1">
    <source>
        <dbReference type="EMBL" id="CEL06871.1"/>
    </source>
</evidence>
<protein>
    <recommendedName>
        <fullName evidence="3">Ankyrin repeat protein</fullName>
    </recommendedName>
</protein>
<dbReference type="InterPro" id="IPR036770">
    <property type="entry name" value="Ankyrin_rpt-contain_sf"/>
</dbReference>
<dbReference type="AlphaFoldDB" id="A0A0U5G6Q2"/>
<dbReference type="EMBL" id="CDMC01000008">
    <property type="protein sequence ID" value="CEL06871.1"/>
    <property type="molecule type" value="Genomic_DNA"/>
</dbReference>